<dbReference type="InParanoid" id="H0EII4"/>
<feature type="compositionally biased region" description="Basic and acidic residues" evidence="5">
    <location>
        <begin position="359"/>
        <end position="370"/>
    </location>
</feature>
<dbReference type="PROSITE" id="PS01359">
    <property type="entry name" value="ZF_PHD_1"/>
    <property type="match status" value="1"/>
</dbReference>
<dbReference type="InterPro" id="IPR019787">
    <property type="entry name" value="Znf_PHD-finger"/>
</dbReference>
<keyword evidence="1" id="KW-0479">Metal-binding</keyword>
<feature type="domain" description="PHD-type" evidence="6">
    <location>
        <begin position="455"/>
        <end position="503"/>
    </location>
</feature>
<keyword evidence="8" id="KW-1185">Reference proteome</keyword>
<evidence type="ECO:0000256" key="1">
    <source>
        <dbReference type="ARBA" id="ARBA00022723"/>
    </source>
</evidence>
<proteinExistence type="predicted"/>
<reference evidence="7 8" key="1">
    <citation type="journal article" date="2012" name="Eukaryot. Cell">
        <title>Genome sequence of the fungus Glarea lozoyensis: the first genome sequence of a species from the Helotiaceae family.</title>
        <authorList>
            <person name="Youssar L."/>
            <person name="Gruening B.A."/>
            <person name="Erxleben A."/>
            <person name="Guenther S."/>
            <person name="Huettel W."/>
        </authorList>
    </citation>
    <scope>NUCLEOTIDE SEQUENCE [LARGE SCALE GENOMIC DNA]</scope>
    <source>
        <strain evidence="8">ATCC 74030 / MF5533</strain>
    </source>
</reference>
<evidence type="ECO:0000313" key="8">
    <source>
        <dbReference type="Proteomes" id="UP000005446"/>
    </source>
</evidence>
<dbReference type="PROSITE" id="PS50016">
    <property type="entry name" value="ZF_PHD_2"/>
    <property type="match status" value="1"/>
</dbReference>
<dbReference type="SMART" id="SM00249">
    <property type="entry name" value="PHD"/>
    <property type="match status" value="1"/>
</dbReference>
<comment type="caution">
    <text evidence="7">The sequence shown here is derived from an EMBL/GenBank/DDBJ whole genome shotgun (WGS) entry which is preliminary data.</text>
</comment>
<feature type="region of interest" description="Disordered" evidence="5">
    <location>
        <begin position="713"/>
        <end position="749"/>
    </location>
</feature>
<dbReference type="Proteomes" id="UP000005446">
    <property type="component" value="Unassembled WGS sequence"/>
</dbReference>
<dbReference type="OrthoDB" id="5876363at2759"/>
<evidence type="ECO:0000256" key="2">
    <source>
        <dbReference type="ARBA" id="ARBA00022771"/>
    </source>
</evidence>
<dbReference type="AlphaFoldDB" id="H0EII4"/>
<name>H0EII4_GLAL7</name>
<accession>H0EII4</accession>
<dbReference type="PANTHER" id="PTHR47636">
    <property type="entry name" value="TRANSCRIPTIONAL REGULATORY PROTEIN RCO1"/>
    <property type="match status" value="1"/>
</dbReference>
<feature type="compositionally biased region" description="Polar residues" evidence="5">
    <location>
        <begin position="23"/>
        <end position="43"/>
    </location>
</feature>
<organism evidence="7 8">
    <name type="scientific">Glarea lozoyensis (strain ATCC 74030 / MF5533)</name>
    <dbReference type="NCBI Taxonomy" id="1104152"/>
    <lineage>
        <taxon>Eukaryota</taxon>
        <taxon>Fungi</taxon>
        <taxon>Dikarya</taxon>
        <taxon>Ascomycota</taxon>
        <taxon>Pezizomycotina</taxon>
        <taxon>Leotiomycetes</taxon>
        <taxon>Helotiales</taxon>
        <taxon>Helotiaceae</taxon>
        <taxon>Glarea</taxon>
    </lineage>
</organism>
<dbReference type="GO" id="GO:0032221">
    <property type="term" value="C:Rpd3S complex"/>
    <property type="evidence" value="ECO:0007669"/>
    <property type="project" value="TreeGrafter"/>
</dbReference>
<protein>
    <recommendedName>
        <fullName evidence="6">PHD-type domain-containing protein</fullName>
    </recommendedName>
</protein>
<evidence type="ECO:0000313" key="7">
    <source>
        <dbReference type="EMBL" id="EHL01705.1"/>
    </source>
</evidence>
<dbReference type="InterPro" id="IPR013083">
    <property type="entry name" value="Znf_RING/FYVE/PHD"/>
</dbReference>
<dbReference type="EMBL" id="AGUE01000047">
    <property type="protein sequence ID" value="EHL01705.1"/>
    <property type="molecule type" value="Genomic_DNA"/>
</dbReference>
<feature type="region of interest" description="Disordered" evidence="5">
    <location>
        <begin position="1"/>
        <end position="56"/>
    </location>
</feature>
<evidence type="ECO:0000256" key="3">
    <source>
        <dbReference type="ARBA" id="ARBA00022833"/>
    </source>
</evidence>
<dbReference type="Pfam" id="PF00628">
    <property type="entry name" value="PHD"/>
    <property type="match status" value="1"/>
</dbReference>
<evidence type="ECO:0000259" key="6">
    <source>
        <dbReference type="PROSITE" id="PS50016"/>
    </source>
</evidence>
<dbReference type="GO" id="GO:0006357">
    <property type="term" value="P:regulation of transcription by RNA polymerase II"/>
    <property type="evidence" value="ECO:0007669"/>
    <property type="project" value="TreeGrafter"/>
</dbReference>
<dbReference type="InterPro" id="IPR019786">
    <property type="entry name" value="Zinc_finger_PHD-type_CS"/>
</dbReference>
<keyword evidence="3" id="KW-0862">Zinc</keyword>
<dbReference type="Gene3D" id="3.30.40.10">
    <property type="entry name" value="Zinc/RING finger domain, C3HC4 (zinc finger)"/>
    <property type="match status" value="1"/>
</dbReference>
<dbReference type="CDD" id="cd15535">
    <property type="entry name" value="PHD1_Rco1"/>
    <property type="match status" value="1"/>
</dbReference>
<dbReference type="PANTHER" id="PTHR47636:SF1">
    <property type="entry name" value="TRANSCRIPTIONAL REGULATORY PROTEIN RCO1"/>
    <property type="match status" value="1"/>
</dbReference>
<dbReference type="InterPro" id="IPR001965">
    <property type="entry name" value="Znf_PHD"/>
</dbReference>
<evidence type="ECO:0000256" key="4">
    <source>
        <dbReference type="PROSITE-ProRule" id="PRU00146"/>
    </source>
</evidence>
<sequence length="749" mass="81848">MDEKMEEPVGEPMLEQEEEVAESSHSPLQEPTKPTRSSMSLSSPAPYHSRGRSDVFTPEIGPDGQLAIDVKLTDRVVEASVQKALDHQRYPTAYALRTLYDELQNDPNFIRLIESAYHERASEDELTFLEKKLRKKKREGKKDRTGEYYFNGDGSDPAPAQRPLLSTPYTSIYGKPPASKKEDGPVNGASTPLSGHERSGSVTSSSSLSSMDDETLQSLDPVADGETADAENTTGNTPRRKGRGKRGAAQKPESEGKNRLAAGHHAPTLPTFKTKSQGKAKHRPQDEKHEKHEKDILEKKRAAREKTNNSAKILESFERHQLAPPPPHIEEAASENGELVPAPAKKPIKKRIILNTSTRETRNRYNHNDSENSSPTLLSFQPDLAPGSLSNSRAGTPIAGGRPTRRAKTGSGLRVKTSPVKKKGGIVAGIPRASGERNSPSGVGAGPSESKDDNDDYCAACGGNGELVCCDGCNRAFHFKCVDPPMIENSSQDSWYCNTCDFAHNPPEKDESKNSTFGPLLHNLKFKNPSAFHLPKSIRECFEGVVTGAEGEYEEPAPPKPNKNNGHIEIEESSLVDDENRGFYNDTQFGTVYKLPEEGLKLDFISKVKQQGGGISRSGYMNRQTSATTVPALHSRSLVEQQTALTLAALATEGPDLSIDNLTKTLVRFAPPEVMTMISQVDSSAIASKAIPESDRKNLMVVQEWIKNVLATSPATEVGEDVDDPDQPARKRQKTSNGTHEDEDATMLL</sequence>
<feature type="region of interest" description="Disordered" evidence="5">
    <location>
        <begin position="134"/>
        <end position="452"/>
    </location>
</feature>
<feature type="compositionally biased region" description="Acidic residues" evidence="5">
    <location>
        <begin position="8"/>
        <end position="21"/>
    </location>
</feature>
<feature type="compositionally biased region" description="Basic residues" evidence="5">
    <location>
        <begin position="238"/>
        <end position="248"/>
    </location>
</feature>
<feature type="compositionally biased region" description="Basic and acidic residues" evidence="5">
    <location>
        <begin position="283"/>
        <end position="307"/>
    </location>
</feature>
<gene>
    <name evidence="7" type="ORF">M7I_2342</name>
</gene>
<dbReference type="GO" id="GO:0008270">
    <property type="term" value="F:zinc ion binding"/>
    <property type="evidence" value="ECO:0007669"/>
    <property type="project" value="UniProtKB-KW"/>
</dbReference>
<dbReference type="SUPFAM" id="SSF57903">
    <property type="entry name" value="FYVE/PHD zinc finger"/>
    <property type="match status" value="1"/>
</dbReference>
<feature type="compositionally biased region" description="Low complexity" evidence="5">
    <location>
        <begin position="200"/>
        <end position="210"/>
    </location>
</feature>
<dbReference type="InterPro" id="IPR052819">
    <property type="entry name" value="Chromatin_regulatory_protein"/>
</dbReference>
<evidence type="ECO:0000256" key="5">
    <source>
        <dbReference type="SAM" id="MobiDB-lite"/>
    </source>
</evidence>
<dbReference type="InterPro" id="IPR011011">
    <property type="entry name" value="Znf_FYVE_PHD"/>
</dbReference>
<keyword evidence="2 4" id="KW-0863">Zinc-finger</keyword>
<dbReference type="HOGENOM" id="CLU_371326_0_0_1"/>